<dbReference type="InterPro" id="IPR004045">
    <property type="entry name" value="Glutathione_S-Trfase_N"/>
</dbReference>
<gene>
    <name evidence="3" type="ORF">CAL22_00730</name>
</gene>
<dbReference type="SUPFAM" id="SSF52833">
    <property type="entry name" value="Thioredoxin-like"/>
    <property type="match status" value="1"/>
</dbReference>
<feature type="domain" description="GST C-terminal" evidence="2">
    <location>
        <begin position="83"/>
        <end position="196"/>
    </location>
</feature>
<dbReference type="Gene3D" id="3.40.30.10">
    <property type="entry name" value="Glutaredoxin"/>
    <property type="match status" value="1"/>
</dbReference>
<dbReference type="Proteomes" id="UP000216429">
    <property type="component" value="Unassembled WGS sequence"/>
</dbReference>
<dbReference type="SUPFAM" id="SSF47616">
    <property type="entry name" value="GST C-terminal domain-like"/>
    <property type="match status" value="1"/>
</dbReference>
<accession>A0A261VUZ9</accession>
<dbReference type="RefSeq" id="WP_094809525.1">
    <property type="nucleotide sequence ID" value="NZ_NEVU01000001.1"/>
</dbReference>
<dbReference type="SFLD" id="SFLDS00019">
    <property type="entry name" value="Glutathione_Transferase_(cytos"/>
    <property type="match status" value="1"/>
</dbReference>
<dbReference type="Pfam" id="PF00043">
    <property type="entry name" value="GST_C"/>
    <property type="match status" value="1"/>
</dbReference>
<organism evidence="3 4">
    <name type="scientific">Bordetella genomosp. 12</name>
    <dbReference type="NCBI Taxonomy" id="463035"/>
    <lineage>
        <taxon>Bacteria</taxon>
        <taxon>Pseudomonadati</taxon>
        <taxon>Pseudomonadota</taxon>
        <taxon>Betaproteobacteria</taxon>
        <taxon>Burkholderiales</taxon>
        <taxon>Alcaligenaceae</taxon>
        <taxon>Bordetella</taxon>
    </lineage>
</organism>
<dbReference type="CDD" id="cd03057">
    <property type="entry name" value="GST_N_Beta"/>
    <property type="match status" value="1"/>
</dbReference>
<dbReference type="PROSITE" id="PS50404">
    <property type="entry name" value="GST_NTER"/>
    <property type="match status" value="1"/>
</dbReference>
<dbReference type="GO" id="GO:0016740">
    <property type="term" value="F:transferase activity"/>
    <property type="evidence" value="ECO:0007669"/>
    <property type="project" value="UniProtKB-KW"/>
</dbReference>
<sequence length="196" mass="21729">MKLFYSPGSCSLAPHIALQEAGINFELAEVSLEDHKLRDGSDYTAINALGYVPVLQLDDGMRLHETPAILQFLSEQNNAQTHDALSRAQLGQWLAFIGGELHSVYYILFSPDAEQGFQQATRAKLRARYEWIDGQLEGRDYLTGQTFGVADAYLFAVTSWADAVGVDLSGLERLQAWLERVAARPAVQAALRREEG</sequence>
<feature type="domain" description="GST N-terminal" evidence="1">
    <location>
        <begin position="1"/>
        <end position="81"/>
    </location>
</feature>
<dbReference type="Gene3D" id="1.20.1050.10">
    <property type="match status" value="1"/>
</dbReference>
<dbReference type="InterPro" id="IPR040079">
    <property type="entry name" value="Glutathione_S-Trfase"/>
</dbReference>
<dbReference type="AlphaFoldDB" id="A0A261VUZ9"/>
<dbReference type="SFLD" id="SFLDG01150">
    <property type="entry name" value="Main.1:_Beta-like"/>
    <property type="match status" value="1"/>
</dbReference>
<comment type="caution">
    <text evidence="3">The sequence shown here is derived from an EMBL/GenBank/DDBJ whole genome shotgun (WGS) entry which is preliminary data.</text>
</comment>
<protein>
    <submittedName>
        <fullName evidence="3">Glutathione transferase GstA</fullName>
    </submittedName>
</protein>
<dbReference type="InterPro" id="IPR004046">
    <property type="entry name" value="GST_C"/>
</dbReference>
<evidence type="ECO:0000259" key="1">
    <source>
        <dbReference type="PROSITE" id="PS50404"/>
    </source>
</evidence>
<dbReference type="Pfam" id="PF13409">
    <property type="entry name" value="GST_N_2"/>
    <property type="match status" value="1"/>
</dbReference>
<dbReference type="PANTHER" id="PTHR44051:SF8">
    <property type="entry name" value="GLUTATHIONE S-TRANSFERASE GSTA"/>
    <property type="match status" value="1"/>
</dbReference>
<dbReference type="SFLD" id="SFLDG00358">
    <property type="entry name" value="Main_(cytGST)"/>
    <property type="match status" value="1"/>
</dbReference>
<reference evidence="4" key="1">
    <citation type="submission" date="2017-05" db="EMBL/GenBank/DDBJ databases">
        <title>Complete and WGS of Bordetella genogroups.</title>
        <authorList>
            <person name="Spilker T."/>
            <person name="Lipuma J."/>
        </authorList>
    </citation>
    <scope>NUCLEOTIDE SEQUENCE [LARGE SCALE GENOMIC DNA]</scope>
    <source>
        <strain evidence="4">AU6712</strain>
    </source>
</reference>
<dbReference type="PROSITE" id="PS50405">
    <property type="entry name" value="GST_CTER"/>
    <property type="match status" value="1"/>
</dbReference>
<keyword evidence="4" id="KW-1185">Reference proteome</keyword>
<dbReference type="EMBL" id="NEVU01000001">
    <property type="protein sequence ID" value="OZI77113.1"/>
    <property type="molecule type" value="Genomic_DNA"/>
</dbReference>
<evidence type="ECO:0000259" key="2">
    <source>
        <dbReference type="PROSITE" id="PS50405"/>
    </source>
</evidence>
<dbReference type="InterPro" id="IPR036249">
    <property type="entry name" value="Thioredoxin-like_sf"/>
</dbReference>
<evidence type="ECO:0000313" key="3">
    <source>
        <dbReference type="EMBL" id="OZI77113.1"/>
    </source>
</evidence>
<dbReference type="OrthoDB" id="8772754at2"/>
<name>A0A261VUZ9_9BORD</name>
<dbReference type="CDD" id="cd03188">
    <property type="entry name" value="GST_C_Beta"/>
    <property type="match status" value="1"/>
</dbReference>
<proteinExistence type="predicted"/>
<dbReference type="InterPro" id="IPR010987">
    <property type="entry name" value="Glutathione-S-Trfase_C-like"/>
</dbReference>
<dbReference type="PANTHER" id="PTHR44051">
    <property type="entry name" value="GLUTATHIONE S-TRANSFERASE-RELATED"/>
    <property type="match status" value="1"/>
</dbReference>
<dbReference type="InterPro" id="IPR036282">
    <property type="entry name" value="Glutathione-S-Trfase_C_sf"/>
</dbReference>
<evidence type="ECO:0000313" key="4">
    <source>
        <dbReference type="Proteomes" id="UP000216429"/>
    </source>
</evidence>
<keyword evidence="3" id="KW-0808">Transferase</keyword>